<keyword evidence="2" id="KW-1185">Reference proteome</keyword>
<sequence>MVRRAVQIGRFKGYQVNESIQFQTLQFADDTILMGE</sequence>
<evidence type="ECO:0008006" key="3">
    <source>
        <dbReference type="Google" id="ProtNLM"/>
    </source>
</evidence>
<proteinExistence type="predicted"/>
<feature type="non-terminal residue" evidence="1">
    <location>
        <position position="36"/>
    </location>
</feature>
<reference evidence="1 2" key="1">
    <citation type="journal article" date="2018" name="Front. Plant Sci.">
        <title>Red Clover (Trifolium pratense) and Zigzag Clover (T. medium) - A Picture of Genomic Similarities and Differences.</title>
        <authorList>
            <person name="Dluhosova J."/>
            <person name="Istvanek J."/>
            <person name="Nedelnik J."/>
            <person name="Repkova J."/>
        </authorList>
    </citation>
    <scope>NUCLEOTIDE SEQUENCE [LARGE SCALE GENOMIC DNA]</scope>
    <source>
        <strain evidence="2">cv. 10/8</strain>
        <tissue evidence="1">Leaf</tissue>
    </source>
</reference>
<comment type="caution">
    <text evidence="1">The sequence shown here is derived from an EMBL/GenBank/DDBJ whole genome shotgun (WGS) entry which is preliminary data.</text>
</comment>
<protein>
    <recommendedName>
        <fullName evidence="3">RNA-directed DNA polymerase (Reverse transcriptase)</fullName>
    </recommendedName>
</protein>
<accession>A0A392VF09</accession>
<dbReference type="EMBL" id="LXQA011153706">
    <property type="protein sequence ID" value="MCI86944.1"/>
    <property type="molecule type" value="Genomic_DNA"/>
</dbReference>
<evidence type="ECO:0000313" key="1">
    <source>
        <dbReference type="EMBL" id="MCI86944.1"/>
    </source>
</evidence>
<dbReference type="Proteomes" id="UP000265520">
    <property type="component" value="Unassembled WGS sequence"/>
</dbReference>
<evidence type="ECO:0000313" key="2">
    <source>
        <dbReference type="Proteomes" id="UP000265520"/>
    </source>
</evidence>
<name>A0A392VF09_9FABA</name>
<organism evidence="1 2">
    <name type="scientific">Trifolium medium</name>
    <dbReference type="NCBI Taxonomy" id="97028"/>
    <lineage>
        <taxon>Eukaryota</taxon>
        <taxon>Viridiplantae</taxon>
        <taxon>Streptophyta</taxon>
        <taxon>Embryophyta</taxon>
        <taxon>Tracheophyta</taxon>
        <taxon>Spermatophyta</taxon>
        <taxon>Magnoliopsida</taxon>
        <taxon>eudicotyledons</taxon>
        <taxon>Gunneridae</taxon>
        <taxon>Pentapetalae</taxon>
        <taxon>rosids</taxon>
        <taxon>fabids</taxon>
        <taxon>Fabales</taxon>
        <taxon>Fabaceae</taxon>
        <taxon>Papilionoideae</taxon>
        <taxon>50 kb inversion clade</taxon>
        <taxon>NPAAA clade</taxon>
        <taxon>Hologalegina</taxon>
        <taxon>IRL clade</taxon>
        <taxon>Trifolieae</taxon>
        <taxon>Trifolium</taxon>
    </lineage>
</organism>
<dbReference type="AlphaFoldDB" id="A0A392VF09"/>